<dbReference type="Pfam" id="PF09912">
    <property type="entry name" value="DUF2141"/>
    <property type="match status" value="1"/>
</dbReference>
<proteinExistence type="predicted"/>
<name>A0A699GEY6_TANCI</name>
<dbReference type="InterPro" id="IPR018673">
    <property type="entry name" value="DUF2141"/>
</dbReference>
<reference evidence="1" key="1">
    <citation type="journal article" date="2019" name="Sci. Rep.">
        <title>Draft genome of Tanacetum cinerariifolium, the natural source of mosquito coil.</title>
        <authorList>
            <person name="Yamashiro T."/>
            <person name="Shiraishi A."/>
            <person name="Satake H."/>
            <person name="Nakayama K."/>
        </authorList>
    </citation>
    <scope>NUCLEOTIDE SEQUENCE</scope>
</reference>
<sequence>MNTTVSSTIDELINMSSNLRTGITMLTDYHSQPLRRATLLACALLLTSAFCSAATIEVKVDGVVGGSGKINAAVCDQAHFLKDCTYSGSAPAMAGQTVVTIDNVPKGTWAVLVYQDDNQNNQLDRNFIGIPSENYGFSRNARGKFGPPDFTDAAIECASTTRGRNDAAVFLKLPSEGFADVDAESTWRQILRLPRTIGIHGAGLDVLVFRIADKRIEIPLAVGVITQAEVGTRVRFLTVRLTQVEHAQPAGRFVVGADARNQGAVSQLERVLVHHLGAELGRVRHGIAGHVQAGADAGHRARWQHVVVAAADQVLELGVGVGSRNLHPVHGRDLGGDFRLQAPDLGAFRIAGGQAAVAVRISHRRAELEVVEFRVVRRVVHPHRAAEERALAADLVRGQRFRAIRLAAVLQAARFVAGGDAGVHHVGAAEVVAGAQQAGDLAVLEHAVIALRNREARAGQQRIQGRTDGHLRRVQVAPAIVGAADVFAPVGRVAQAAGQVQAVGDIPRGLAERGFRVHRLLRLDERTLPVDGAVFRAVQDRDIEADRVVFVGVVQAQQPVDVVLAGRLQLQLVAVVLVFREDGVIGLVLAAGGKAGGQAGAAVLVVGGRTGEARIAGRVVQAHARGEVPIDAAAHRVRIAHHARGHVDQRRPHFFAGARVLHQVHAGRAAVRIVFVRHVPAQRGRGTQQQAHARSALVLGAVFLGVGDEVVRIDGTEGNRIAGVGGVPRGDHGGGSSLLVGNRNIRRGLVIDIAVVLFVHERHAQCSLVVDWNVDRAARAKARIVAVAAFETAGRAADFRLDGLHVDRTHGRVAAPQRALRAAQHFDRIEVEQQRGGAFRTRRIDAVDKRPYFRIGVFGLGAVVADAAQGHGDHAVVALAGGREARHQVDDVLDGLHVVVVQHRSVERGDGDRGFLQRGRALGGGDVHLGHLVGVCTGRGGLSLGATTGWPLHLPWKYCFF</sequence>
<dbReference type="EMBL" id="BKCJ010000001">
    <property type="protein sequence ID" value="GEU28131.1"/>
    <property type="molecule type" value="Genomic_DNA"/>
</dbReference>
<dbReference type="AlphaFoldDB" id="A0A699GEY6"/>
<evidence type="ECO:0008006" key="2">
    <source>
        <dbReference type="Google" id="ProtNLM"/>
    </source>
</evidence>
<gene>
    <name evidence="1" type="ORF">Tci_000109</name>
</gene>
<comment type="caution">
    <text evidence="1">The sequence shown here is derived from an EMBL/GenBank/DDBJ whole genome shotgun (WGS) entry which is preliminary data.</text>
</comment>
<evidence type="ECO:0000313" key="1">
    <source>
        <dbReference type="EMBL" id="GEU28131.1"/>
    </source>
</evidence>
<protein>
    <recommendedName>
        <fullName evidence="2">DUF2141 domain-containing protein</fullName>
    </recommendedName>
</protein>
<organism evidence="1">
    <name type="scientific">Tanacetum cinerariifolium</name>
    <name type="common">Dalmatian daisy</name>
    <name type="synonym">Chrysanthemum cinerariifolium</name>
    <dbReference type="NCBI Taxonomy" id="118510"/>
    <lineage>
        <taxon>Eukaryota</taxon>
        <taxon>Viridiplantae</taxon>
        <taxon>Streptophyta</taxon>
        <taxon>Embryophyta</taxon>
        <taxon>Tracheophyta</taxon>
        <taxon>Spermatophyta</taxon>
        <taxon>Magnoliopsida</taxon>
        <taxon>eudicotyledons</taxon>
        <taxon>Gunneridae</taxon>
        <taxon>Pentapetalae</taxon>
        <taxon>asterids</taxon>
        <taxon>campanulids</taxon>
        <taxon>Asterales</taxon>
        <taxon>Asteraceae</taxon>
        <taxon>Asteroideae</taxon>
        <taxon>Anthemideae</taxon>
        <taxon>Anthemidinae</taxon>
        <taxon>Tanacetum</taxon>
    </lineage>
</organism>
<accession>A0A699GEY6</accession>